<dbReference type="NCBIfam" id="TIGR03806">
    <property type="entry name" value="chp_HNE_0200"/>
    <property type="match status" value="1"/>
</dbReference>
<dbReference type="Proteomes" id="UP000050454">
    <property type="component" value="Unassembled WGS sequence"/>
</dbReference>
<dbReference type="PATRIC" id="fig|1605367.3.peg.2058"/>
<accession>A0A0N8HAG9</accession>
<evidence type="ECO:0000313" key="2">
    <source>
        <dbReference type="Proteomes" id="UP000050454"/>
    </source>
</evidence>
<dbReference type="STRING" id="1605367.AFM12_03565"/>
<reference evidence="1 2" key="1">
    <citation type="submission" date="2015-07" db="EMBL/GenBank/DDBJ databases">
        <title>The draft genome sequence of Leadbetterella sp. JN14-9.</title>
        <authorList>
            <person name="Liu Y."/>
            <person name="Du J."/>
            <person name="Shao Z."/>
        </authorList>
    </citation>
    <scope>NUCLEOTIDE SEQUENCE [LARGE SCALE GENOMIC DNA]</scope>
    <source>
        <strain evidence="1 2">JN14-9</strain>
    </source>
</reference>
<comment type="caution">
    <text evidence="1">The sequence shown here is derived from an EMBL/GenBank/DDBJ whole genome shotgun (WGS) entry which is preliminary data.</text>
</comment>
<dbReference type="RefSeq" id="WP_055145111.1">
    <property type="nucleotide sequence ID" value="NZ_JXSZ01000005.1"/>
</dbReference>
<gene>
    <name evidence="1" type="ORF">AFM12_03565</name>
</gene>
<dbReference type="EMBL" id="LGTQ01000005">
    <property type="protein sequence ID" value="KPM50140.1"/>
    <property type="molecule type" value="Genomic_DNA"/>
</dbReference>
<evidence type="ECO:0000313" key="1">
    <source>
        <dbReference type="EMBL" id="KPM50140.1"/>
    </source>
</evidence>
<sequence>MTVSISSLWFFLSLFWTLPEATPKAKLSDYGFFQGVLAEQIPAGQVYPYSLQTPLFTDYAEKLRFVYLPAGQKAKYDDKEVLDFPVGSALIKTFYYPIDFRKPQKGRRLIETRVLVHEENGWQAFPYVWNEEQTEAYLEVAGESTEVKYIDLNGKKKKHAYAVPNVNQCKGCHNRNEKMSPIGPSARQLNSDLEISDYLVASATSLYHSGNQLKNLDDLGLITGMPDLSDVPKIVNWQDQSASLNDRARAWLDINCAHCHRPEGPANSSGLFLSIHNDDPVSLGIMKAPVATGRASADFSFDIIPGKADESILVHRMASTDPGVMMPELGRKTVHEESLQLIRNWINSLP</sequence>
<dbReference type="OrthoDB" id="338827at2"/>
<protein>
    <submittedName>
        <fullName evidence="1">Lipoprotein</fullName>
    </submittedName>
</protein>
<dbReference type="InterPro" id="IPR022269">
    <property type="entry name" value="SO_2930-like_C"/>
</dbReference>
<proteinExistence type="predicted"/>
<keyword evidence="1" id="KW-0449">Lipoprotein</keyword>
<dbReference type="AlphaFoldDB" id="A0A0N8HAG9"/>
<organism evidence="1 2">
    <name type="scientific">Jiulongibacter sediminis</name>
    <dbReference type="NCBI Taxonomy" id="1605367"/>
    <lineage>
        <taxon>Bacteria</taxon>
        <taxon>Pseudomonadati</taxon>
        <taxon>Bacteroidota</taxon>
        <taxon>Cytophagia</taxon>
        <taxon>Cytophagales</taxon>
        <taxon>Leadbetterellaceae</taxon>
        <taxon>Jiulongibacter</taxon>
    </lineage>
</organism>
<keyword evidence="2" id="KW-1185">Reference proteome</keyword>
<name>A0A0N8HAG9_9BACT</name>